<keyword evidence="1" id="KW-1133">Transmembrane helix</keyword>
<dbReference type="RefSeq" id="WP_179790239.1">
    <property type="nucleotide sequence ID" value="NZ_JACBZH010000001.1"/>
</dbReference>
<comment type="caution">
    <text evidence="2">The sequence shown here is derived from an EMBL/GenBank/DDBJ whole genome shotgun (WGS) entry which is preliminary data.</text>
</comment>
<keyword evidence="1" id="KW-0812">Transmembrane</keyword>
<name>A0A852ZL50_9ACTN</name>
<gene>
    <name evidence="2" type="ORF">F4554_005483</name>
</gene>
<keyword evidence="3" id="KW-1185">Reference proteome</keyword>
<protein>
    <submittedName>
        <fullName evidence="2">Uncharacterized protein</fullName>
    </submittedName>
</protein>
<dbReference type="EMBL" id="JACBZH010000001">
    <property type="protein sequence ID" value="NYH92845.1"/>
    <property type="molecule type" value="Genomic_DNA"/>
</dbReference>
<sequence>MLAWFVVAGERVLDGLGEAAVILAACGLVALAGLGLVAAPALTAVVAMPVLLLAGYGCIEWLRASRRAYGSGIVAWRVPRL</sequence>
<dbReference type="Proteomes" id="UP000579605">
    <property type="component" value="Unassembled WGS sequence"/>
</dbReference>
<proteinExistence type="predicted"/>
<evidence type="ECO:0000313" key="2">
    <source>
        <dbReference type="EMBL" id="NYH92845.1"/>
    </source>
</evidence>
<organism evidence="2 3">
    <name type="scientific">Actinopolymorpha rutila</name>
    <dbReference type="NCBI Taxonomy" id="446787"/>
    <lineage>
        <taxon>Bacteria</taxon>
        <taxon>Bacillati</taxon>
        <taxon>Actinomycetota</taxon>
        <taxon>Actinomycetes</taxon>
        <taxon>Propionibacteriales</taxon>
        <taxon>Actinopolymorphaceae</taxon>
        <taxon>Actinopolymorpha</taxon>
    </lineage>
</organism>
<evidence type="ECO:0000256" key="1">
    <source>
        <dbReference type="SAM" id="Phobius"/>
    </source>
</evidence>
<accession>A0A852ZL50</accession>
<feature type="transmembrane region" description="Helical" evidence="1">
    <location>
        <begin position="12"/>
        <end position="32"/>
    </location>
</feature>
<feature type="transmembrane region" description="Helical" evidence="1">
    <location>
        <begin position="38"/>
        <end position="59"/>
    </location>
</feature>
<reference evidence="2 3" key="1">
    <citation type="submission" date="2020-07" db="EMBL/GenBank/DDBJ databases">
        <title>Sequencing the genomes of 1000 actinobacteria strains.</title>
        <authorList>
            <person name="Klenk H.-P."/>
        </authorList>
    </citation>
    <scope>NUCLEOTIDE SEQUENCE [LARGE SCALE GENOMIC DNA]</scope>
    <source>
        <strain evidence="2 3">DSM 18448</strain>
    </source>
</reference>
<evidence type="ECO:0000313" key="3">
    <source>
        <dbReference type="Proteomes" id="UP000579605"/>
    </source>
</evidence>
<dbReference type="AlphaFoldDB" id="A0A852ZL50"/>
<keyword evidence="1" id="KW-0472">Membrane</keyword>